<evidence type="ECO:0000259" key="6">
    <source>
        <dbReference type="Pfam" id="PF00419"/>
    </source>
</evidence>
<evidence type="ECO:0000256" key="4">
    <source>
        <dbReference type="ARBA" id="ARBA00023263"/>
    </source>
</evidence>
<dbReference type="AlphaFoldDB" id="A0AA92X0U4"/>
<evidence type="ECO:0000313" key="8">
    <source>
        <dbReference type="Proteomes" id="UP000284338"/>
    </source>
</evidence>
<dbReference type="PANTHER" id="PTHR33420">
    <property type="entry name" value="FIMBRIAL SUBUNIT ELFA-RELATED"/>
    <property type="match status" value="1"/>
</dbReference>
<keyword evidence="8" id="KW-1185">Reference proteome</keyword>
<dbReference type="SUPFAM" id="SSF49401">
    <property type="entry name" value="Bacterial adhesins"/>
    <property type="match status" value="1"/>
</dbReference>
<dbReference type="Pfam" id="PF00419">
    <property type="entry name" value="Fimbrial"/>
    <property type="match status" value="1"/>
</dbReference>
<gene>
    <name evidence="7" type="ORF">D4100_21660</name>
</gene>
<protein>
    <submittedName>
        <fullName evidence="7">Fimbrial protein</fullName>
    </submittedName>
</protein>
<evidence type="ECO:0000313" key="7">
    <source>
        <dbReference type="EMBL" id="RJF53501.1"/>
    </source>
</evidence>
<name>A0AA92X0U4_9GAMM</name>
<evidence type="ECO:0000256" key="2">
    <source>
        <dbReference type="ARBA" id="ARBA00006671"/>
    </source>
</evidence>
<accession>A0AA92X0U4</accession>
<reference evidence="7 8" key="1">
    <citation type="submission" date="2018-09" db="EMBL/GenBank/DDBJ databases">
        <title>Draft genome of a novel serratia sp. strain with antifungal activity.</title>
        <authorList>
            <person name="Dichmann S.I."/>
            <person name="Park B.P."/>
            <person name="Pathiraja D."/>
            <person name="Choi I.-G."/>
            <person name="Stougaard P."/>
            <person name="Hennessy R.C."/>
        </authorList>
    </citation>
    <scope>NUCLEOTIDE SEQUENCE [LARGE SCALE GENOMIC DNA]</scope>
    <source>
        <strain evidence="7 8">S40</strain>
    </source>
</reference>
<comment type="caution">
    <text evidence="7">The sequence shown here is derived from an EMBL/GenBank/DDBJ whole genome shotgun (WGS) entry which is preliminary data.</text>
</comment>
<dbReference type="Gene3D" id="2.60.40.1090">
    <property type="entry name" value="Fimbrial-type adhesion domain"/>
    <property type="match status" value="1"/>
</dbReference>
<dbReference type="InterPro" id="IPR000259">
    <property type="entry name" value="Adhesion_dom_fimbrial"/>
</dbReference>
<dbReference type="PANTHER" id="PTHR33420:SF3">
    <property type="entry name" value="FIMBRIAL SUBUNIT ELFA"/>
    <property type="match status" value="1"/>
</dbReference>
<evidence type="ECO:0000256" key="1">
    <source>
        <dbReference type="ARBA" id="ARBA00004561"/>
    </source>
</evidence>
<dbReference type="InterPro" id="IPR050263">
    <property type="entry name" value="Bact_Fimbrial_Adh_Pro"/>
</dbReference>
<feature type="signal peptide" evidence="5">
    <location>
        <begin position="1"/>
        <end position="22"/>
    </location>
</feature>
<feature type="chain" id="PRO_5041651622" evidence="5">
    <location>
        <begin position="23"/>
        <end position="173"/>
    </location>
</feature>
<comment type="subcellular location">
    <subcellularLocation>
        <location evidence="1">Fimbrium</location>
    </subcellularLocation>
</comment>
<comment type="similarity">
    <text evidence="2">Belongs to the fimbrial protein family.</text>
</comment>
<dbReference type="EMBL" id="QYYG01000009">
    <property type="protein sequence ID" value="RJF53501.1"/>
    <property type="molecule type" value="Genomic_DNA"/>
</dbReference>
<sequence>MKKNLLAVAVLTASAFTASVFAADGTVNFKGSITDKSCTVDTASQNQDVILGAISKTAFATGAGSSAGGKEFSLVLKDCPNTVTKATVRFDGTRVPGPVGLLALTDVADKANGVGVQLLDDSNNAINLGNDSREYALVSTGANTLKFFARYYAFGTVSVGKADATTNFTIVYP</sequence>
<evidence type="ECO:0000256" key="5">
    <source>
        <dbReference type="SAM" id="SignalP"/>
    </source>
</evidence>
<dbReference type="InterPro" id="IPR036937">
    <property type="entry name" value="Adhesion_dom_fimbrial_sf"/>
</dbReference>
<dbReference type="GO" id="GO:0009289">
    <property type="term" value="C:pilus"/>
    <property type="evidence" value="ECO:0007669"/>
    <property type="project" value="UniProtKB-SubCell"/>
</dbReference>
<keyword evidence="3 5" id="KW-0732">Signal</keyword>
<proteinExistence type="inferred from homology"/>
<dbReference type="GO" id="GO:0043709">
    <property type="term" value="P:cell adhesion involved in single-species biofilm formation"/>
    <property type="evidence" value="ECO:0007669"/>
    <property type="project" value="TreeGrafter"/>
</dbReference>
<dbReference type="Proteomes" id="UP000284338">
    <property type="component" value="Unassembled WGS sequence"/>
</dbReference>
<feature type="domain" description="Fimbrial-type adhesion" evidence="6">
    <location>
        <begin position="28"/>
        <end position="172"/>
    </location>
</feature>
<organism evidence="7 8">
    <name type="scientific">Serratia inhibens</name>
    <dbReference type="NCBI Taxonomy" id="2338073"/>
    <lineage>
        <taxon>Bacteria</taxon>
        <taxon>Pseudomonadati</taxon>
        <taxon>Pseudomonadota</taxon>
        <taxon>Gammaproteobacteria</taxon>
        <taxon>Enterobacterales</taxon>
        <taxon>Yersiniaceae</taxon>
        <taxon>Serratia</taxon>
    </lineage>
</organism>
<dbReference type="RefSeq" id="WP_006318899.1">
    <property type="nucleotide sequence ID" value="NZ_QYYG01000009.1"/>
</dbReference>
<dbReference type="InterPro" id="IPR008966">
    <property type="entry name" value="Adhesion_dom_sf"/>
</dbReference>
<keyword evidence="4" id="KW-0281">Fimbrium</keyword>
<evidence type="ECO:0000256" key="3">
    <source>
        <dbReference type="ARBA" id="ARBA00022729"/>
    </source>
</evidence>